<feature type="signal peptide" evidence="1">
    <location>
        <begin position="1"/>
        <end position="24"/>
    </location>
</feature>
<name>A0A9X1ZQT8_9GAMM</name>
<dbReference type="Proteomes" id="UP001139333">
    <property type="component" value="Unassembled WGS sequence"/>
</dbReference>
<dbReference type="AlphaFoldDB" id="A0A9X1ZQT8"/>
<accession>A0A9X1ZQT8</accession>
<organism evidence="2 3">
    <name type="scientific">Shewanella gaetbuli</name>
    <dbReference type="NCBI Taxonomy" id="220752"/>
    <lineage>
        <taxon>Bacteria</taxon>
        <taxon>Pseudomonadati</taxon>
        <taxon>Pseudomonadota</taxon>
        <taxon>Gammaproteobacteria</taxon>
        <taxon>Alteromonadales</taxon>
        <taxon>Shewanellaceae</taxon>
        <taxon>Shewanella</taxon>
    </lineage>
</organism>
<comment type="caution">
    <text evidence="2">The sequence shown here is derived from an EMBL/GenBank/DDBJ whole genome shotgun (WGS) entry which is preliminary data.</text>
</comment>
<evidence type="ECO:0000256" key="1">
    <source>
        <dbReference type="SAM" id="SignalP"/>
    </source>
</evidence>
<reference evidence="2" key="1">
    <citation type="submission" date="2022-01" db="EMBL/GenBank/DDBJ databases">
        <title>Whole genome-based taxonomy of the Shewanellaceae.</title>
        <authorList>
            <person name="Martin-Rodriguez A.J."/>
        </authorList>
    </citation>
    <scope>NUCLEOTIDE SEQUENCE</scope>
    <source>
        <strain evidence="2">DSM 16422</strain>
    </source>
</reference>
<keyword evidence="3" id="KW-1185">Reference proteome</keyword>
<gene>
    <name evidence="2" type="ORF">L2672_06755</name>
</gene>
<evidence type="ECO:0000313" key="2">
    <source>
        <dbReference type="EMBL" id="MCL1142393.1"/>
    </source>
</evidence>
<proteinExistence type="predicted"/>
<sequence length="554" mass="61940">MYLTNRLPKLKKTLAIGFTTLALAMSFNAVGKGVELMSEAEVEGKAIFKKYGINDDLPKLGMSSLLQGEHLVEHVSRSVTINDEVRQSEAYLVQNTDEKGNIDLRIKYDPAKLDENDDVIAEIENATKIEYRLRNYAQSYDPSTVTATELDNGQVEIAFNYSKYGLPQDIAYFRNMRVKVIVENGQPVSMIIKNTKPFAYEKYTITEYRQLMSFVTLTDGRVVLEEKSISAKGSTSKGEPVTLATTVAPVVFYDDLKGANILSEDRLMEVSDPRFREAKIKLDRVFPLMGDMVRRQGIDVPLPFGVSVAYRKQDMNFGFTDFDIMGQELNEFFDPLKSIADVSAESFTVRGDVNILPFWNVYGLVGKIKVDANVDAEYTGQIGQEIKETLNNKLPGLGNAFCDGLSALCNRGTVSVPLNLNYDVVGVGTTLSVGYKQFFASVTGTYSKTRMEGSDKWGDGILTIQPMLGYQFAEYRAQIFVGAEYQGLKPNMEGEIAGVELGGETFYYNVGVDLDKWAYLIGFNKQFGKNYNLSVLYNQGETRNAFTVNFGYRF</sequence>
<evidence type="ECO:0000313" key="3">
    <source>
        <dbReference type="Proteomes" id="UP001139333"/>
    </source>
</evidence>
<protein>
    <submittedName>
        <fullName evidence="2">Uncharacterized protein</fullName>
    </submittedName>
</protein>
<dbReference type="RefSeq" id="WP_248995066.1">
    <property type="nucleotide sequence ID" value="NZ_JAKIKP010000003.1"/>
</dbReference>
<dbReference type="EMBL" id="JAKIKP010000003">
    <property type="protein sequence ID" value="MCL1142393.1"/>
    <property type="molecule type" value="Genomic_DNA"/>
</dbReference>
<keyword evidence="1" id="KW-0732">Signal</keyword>
<feature type="chain" id="PRO_5040873577" evidence="1">
    <location>
        <begin position="25"/>
        <end position="554"/>
    </location>
</feature>